<evidence type="ECO:0000313" key="3">
    <source>
        <dbReference type="Proteomes" id="UP000314294"/>
    </source>
</evidence>
<organism evidence="2 3">
    <name type="scientific">Liparis tanakae</name>
    <name type="common">Tanaka's snailfish</name>
    <dbReference type="NCBI Taxonomy" id="230148"/>
    <lineage>
        <taxon>Eukaryota</taxon>
        <taxon>Metazoa</taxon>
        <taxon>Chordata</taxon>
        <taxon>Craniata</taxon>
        <taxon>Vertebrata</taxon>
        <taxon>Euteleostomi</taxon>
        <taxon>Actinopterygii</taxon>
        <taxon>Neopterygii</taxon>
        <taxon>Teleostei</taxon>
        <taxon>Neoteleostei</taxon>
        <taxon>Acanthomorphata</taxon>
        <taxon>Eupercaria</taxon>
        <taxon>Perciformes</taxon>
        <taxon>Cottioidei</taxon>
        <taxon>Cottales</taxon>
        <taxon>Liparidae</taxon>
        <taxon>Liparis</taxon>
    </lineage>
</organism>
<dbReference type="EMBL" id="SRLO01002373">
    <property type="protein sequence ID" value="TNN33064.1"/>
    <property type="molecule type" value="Genomic_DNA"/>
</dbReference>
<feature type="region of interest" description="Disordered" evidence="1">
    <location>
        <begin position="37"/>
        <end position="100"/>
    </location>
</feature>
<reference evidence="2 3" key="1">
    <citation type="submission" date="2019-03" db="EMBL/GenBank/DDBJ databases">
        <title>First draft genome of Liparis tanakae, snailfish: a comprehensive survey of snailfish specific genes.</title>
        <authorList>
            <person name="Kim W."/>
            <person name="Song I."/>
            <person name="Jeong J.-H."/>
            <person name="Kim D."/>
            <person name="Kim S."/>
            <person name="Ryu S."/>
            <person name="Song J.Y."/>
            <person name="Lee S.K."/>
        </authorList>
    </citation>
    <scope>NUCLEOTIDE SEQUENCE [LARGE SCALE GENOMIC DNA]</scope>
    <source>
        <tissue evidence="2">Muscle</tissue>
    </source>
</reference>
<dbReference type="Proteomes" id="UP000314294">
    <property type="component" value="Unassembled WGS sequence"/>
</dbReference>
<keyword evidence="3" id="KW-1185">Reference proteome</keyword>
<feature type="compositionally biased region" description="Basic and acidic residues" evidence="1">
    <location>
        <begin position="89"/>
        <end position="100"/>
    </location>
</feature>
<evidence type="ECO:0000313" key="2">
    <source>
        <dbReference type="EMBL" id="TNN33064.1"/>
    </source>
</evidence>
<sequence>MLRAGGAGRRAGGATYCGVFTRHARPSLRLLGTRLKKKSGKVTDLSSGFRAAQHAEEADPPPGGRHLDHRAPEPRRLIDLQVSISDQGRSTEEQERRYDR</sequence>
<accession>A0A4Z2EXJ4</accession>
<name>A0A4Z2EXJ4_9TELE</name>
<protein>
    <submittedName>
        <fullName evidence="2">Uncharacterized protein</fullName>
    </submittedName>
</protein>
<evidence type="ECO:0000256" key="1">
    <source>
        <dbReference type="SAM" id="MobiDB-lite"/>
    </source>
</evidence>
<proteinExistence type="predicted"/>
<gene>
    <name evidence="2" type="ORF">EYF80_056775</name>
</gene>
<feature type="compositionally biased region" description="Basic and acidic residues" evidence="1">
    <location>
        <begin position="65"/>
        <end position="78"/>
    </location>
</feature>
<dbReference type="AlphaFoldDB" id="A0A4Z2EXJ4"/>
<comment type="caution">
    <text evidence="2">The sequence shown here is derived from an EMBL/GenBank/DDBJ whole genome shotgun (WGS) entry which is preliminary data.</text>
</comment>